<feature type="compositionally biased region" description="Polar residues" evidence="1">
    <location>
        <begin position="541"/>
        <end position="554"/>
    </location>
</feature>
<reference evidence="4" key="1">
    <citation type="submission" date="2023-07" db="EMBL/GenBank/DDBJ databases">
        <title>A chromosome-level genome assembly of Lolium multiflorum.</title>
        <authorList>
            <person name="Chen Y."/>
            <person name="Copetti D."/>
            <person name="Kolliker R."/>
            <person name="Studer B."/>
        </authorList>
    </citation>
    <scope>NUCLEOTIDE SEQUENCE</scope>
    <source>
        <strain evidence="4">02402/16</strain>
        <tissue evidence="4">Leaf</tissue>
    </source>
</reference>
<dbReference type="InterPro" id="IPR025836">
    <property type="entry name" value="Zn_knuckle_CX2CX4HX4C"/>
</dbReference>
<organism evidence="4 5">
    <name type="scientific">Lolium multiflorum</name>
    <name type="common">Italian ryegrass</name>
    <name type="synonym">Lolium perenne subsp. multiflorum</name>
    <dbReference type="NCBI Taxonomy" id="4521"/>
    <lineage>
        <taxon>Eukaryota</taxon>
        <taxon>Viridiplantae</taxon>
        <taxon>Streptophyta</taxon>
        <taxon>Embryophyta</taxon>
        <taxon>Tracheophyta</taxon>
        <taxon>Spermatophyta</taxon>
        <taxon>Magnoliopsida</taxon>
        <taxon>Liliopsida</taxon>
        <taxon>Poales</taxon>
        <taxon>Poaceae</taxon>
        <taxon>BOP clade</taxon>
        <taxon>Pooideae</taxon>
        <taxon>Poodae</taxon>
        <taxon>Poeae</taxon>
        <taxon>Poeae Chloroplast Group 2 (Poeae type)</taxon>
        <taxon>Loliodinae</taxon>
        <taxon>Loliinae</taxon>
        <taxon>Lolium</taxon>
    </lineage>
</organism>
<dbReference type="PANTHER" id="PTHR31286:SF180">
    <property type="entry name" value="OS10G0362600 PROTEIN"/>
    <property type="match status" value="1"/>
</dbReference>
<dbReference type="EMBL" id="JAUUTY010000002">
    <property type="protein sequence ID" value="KAK1677357.1"/>
    <property type="molecule type" value="Genomic_DNA"/>
</dbReference>
<name>A0AAD8WQP7_LOLMU</name>
<dbReference type="Proteomes" id="UP001231189">
    <property type="component" value="Unassembled WGS sequence"/>
</dbReference>
<evidence type="ECO:0000313" key="4">
    <source>
        <dbReference type="EMBL" id="KAK1677357.1"/>
    </source>
</evidence>
<feature type="compositionally biased region" description="Low complexity" evidence="1">
    <location>
        <begin position="460"/>
        <end position="471"/>
    </location>
</feature>
<feature type="region of interest" description="Disordered" evidence="1">
    <location>
        <begin position="459"/>
        <end position="515"/>
    </location>
</feature>
<feature type="compositionally biased region" description="Basic residues" evidence="1">
    <location>
        <begin position="563"/>
        <end position="573"/>
    </location>
</feature>
<feature type="domain" description="Zinc knuckle CX2CX4HX4C" evidence="3">
    <location>
        <begin position="307"/>
        <end position="337"/>
    </location>
</feature>
<evidence type="ECO:0000259" key="3">
    <source>
        <dbReference type="Pfam" id="PF14392"/>
    </source>
</evidence>
<feature type="region of interest" description="Disordered" evidence="1">
    <location>
        <begin position="415"/>
        <end position="443"/>
    </location>
</feature>
<feature type="compositionally biased region" description="Basic and acidic residues" evidence="1">
    <location>
        <begin position="473"/>
        <end position="482"/>
    </location>
</feature>
<dbReference type="Pfam" id="PF14111">
    <property type="entry name" value="DUF4283"/>
    <property type="match status" value="1"/>
</dbReference>
<feature type="region of interest" description="Disordered" evidence="1">
    <location>
        <begin position="539"/>
        <end position="648"/>
    </location>
</feature>
<sequence length="648" mass="71976">MNAPRRIKGQSLLPQFQRFYAGSNHRIKRPDRRPTNTTTTGLFLSPTPTTPSTIPPPTRYLCILLMAEETVRAAKMIAIDNSSGTASGGAAGHIISKQPGAEGLRVGTSSSLASTQQRAKGKEIVMELGTEKEKKVLVWNMAKVRGAARVRFMAVGVFLSVLAISSKTLLDGMKRIWQIHDHLDTLQLRDRRFVLEFSEQGDFNHVTRAGPWNFRDDAVLVEELKEGEDPENFVFSTIPIWAQFQKIPFYLLSKELARELGREIGELSYIDNNSRGDICAKILRARVRIPINQALQRWITIRDGFANEDVIVWIAYERLPNFCRFCGMIGHLVTECRLPETEKKKRFEDDMGVAPTHPKDPRRWFLPEKTGQSTQHHNLPWRAQEERHRPGSPTPHYQLAIVAHVADEVGKLSMQEQPAIDSKEEKATNKTPPASPTAASKHLQQHAANNLIIDFSGEEAATTTRPASPTTGESEHLHREDSTMSIDNKSKGVTTTTIPPAPSATTPKSLQHVGPTTTEAIDTSLQKRPLRWKRLRKEGADNTQGDKTVWTTQGGALGGSAHQSRHGRGRHGPAAREEEVLPPGSIAGGVLRHREPEEADRGGAYGHCGGEGDTCPRHLQQPRRRGECFPRGALPGTPEEHAPRRGRN</sequence>
<proteinExistence type="predicted"/>
<keyword evidence="5" id="KW-1185">Reference proteome</keyword>
<feature type="compositionally biased region" description="Basic and acidic residues" evidence="1">
    <location>
        <begin position="638"/>
        <end position="648"/>
    </location>
</feature>
<feature type="compositionally biased region" description="Gly residues" evidence="1">
    <location>
        <begin position="603"/>
        <end position="612"/>
    </location>
</feature>
<feature type="region of interest" description="Disordered" evidence="1">
    <location>
        <begin position="24"/>
        <end position="53"/>
    </location>
</feature>
<feature type="compositionally biased region" description="Low complexity" evidence="1">
    <location>
        <begin position="494"/>
        <end position="507"/>
    </location>
</feature>
<feature type="compositionally biased region" description="Basic and acidic residues" evidence="1">
    <location>
        <begin position="357"/>
        <end position="366"/>
    </location>
</feature>
<feature type="compositionally biased region" description="Polar residues" evidence="1">
    <location>
        <begin position="483"/>
        <end position="493"/>
    </location>
</feature>
<evidence type="ECO:0000313" key="5">
    <source>
        <dbReference type="Proteomes" id="UP001231189"/>
    </source>
</evidence>
<feature type="domain" description="DUF4283" evidence="2">
    <location>
        <begin position="155"/>
        <end position="231"/>
    </location>
</feature>
<dbReference type="Pfam" id="PF14392">
    <property type="entry name" value="zf-CCHC_4"/>
    <property type="match status" value="1"/>
</dbReference>
<gene>
    <name evidence="4" type="ORF">QYE76_038205</name>
</gene>
<accession>A0AAD8WQP7</accession>
<dbReference type="AlphaFoldDB" id="A0AAD8WQP7"/>
<dbReference type="InterPro" id="IPR040256">
    <property type="entry name" value="At4g02000-like"/>
</dbReference>
<feature type="region of interest" description="Disordered" evidence="1">
    <location>
        <begin position="351"/>
        <end position="379"/>
    </location>
</feature>
<dbReference type="InterPro" id="IPR025558">
    <property type="entry name" value="DUF4283"/>
</dbReference>
<protein>
    <recommendedName>
        <fullName evidence="6">CCHC-type domain-containing protein</fullName>
    </recommendedName>
</protein>
<evidence type="ECO:0000256" key="1">
    <source>
        <dbReference type="SAM" id="MobiDB-lite"/>
    </source>
</evidence>
<evidence type="ECO:0000259" key="2">
    <source>
        <dbReference type="Pfam" id="PF14111"/>
    </source>
</evidence>
<feature type="compositionally biased region" description="Basic and acidic residues" evidence="1">
    <location>
        <begin position="592"/>
        <end position="601"/>
    </location>
</feature>
<dbReference type="PANTHER" id="PTHR31286">
    <property type="entry name" value="GLYCINE-RICH CELL WALL STRUCTURAL PROTEIN 1.8-LIKE"/>
    <property type="match status" value="1"/>
</dbReference>
<comment type="caution">
    <text evidence="4">The sequence shown here is derived from an EMBL/GenBank/DDBJ whole genome shotgun (WGS) entry which is preliminary data.</text>
</comment>
<feature type="compositionally biased region" description="Low complexity" evidence="1">
    <location>
        <begin position="35"/>
        <end position="52"/>
    </location>
</feature>
<evidence type="ECO:0008006" key="6">
    <source>
        <dbReference type="Google" id="ProtNLM"/>
    </source>
</evidence>